<accession>A0A494WRB6</accession>
<dbReference type="AlphaFoldDB" id="A0A494WRB6"/>
<reference evidence="2 3" key="1">
    <citation type="submission" date="2018-10" db="EMBL/GenBank/DDBJ databases">
        <authorList>
            <person name="Grouzdev D.S."/>
            <person name="Krutkina M.S."/>
            <person name="Tourova T.P."/>
            <person name="Nazina T.N."/>
        </authorList>
    </citation>
    <scope>NUCLEOTIDE SEQUENCE [LARGE SCALE GENOMIC DNA]</scope>
    <source>
        <strain evidence="2 3">435</strain>
    </source>
</reference>
<keyword evidence="3" id="KW-1185">Reference proteome</keyword>
<proteinExistence type="predicted"/>
<sequence>MRSKFCLAFLPDGTPPAKLRVLDYEKFPEAKELKSLNRTQPLGKNRLQDEPMKGTVMGERQTEFSRAWGSRLKQAAGPGISLTEQQKLGAEAQTAGEMAAEQKETPDDAAGTRRAALPW</sequence>
<organism evidence="2 3">
    <name type="scientific">Desulfofundulus salinus</name>
    <dbReference type="NCBI Taxonomy" id="2419843"/>
    <lineage>
        <taxon>Bacteria</taxon>
        <taxon>Bacillati</taxon>
        <taxon>Bacillota</taxon>
        <taxon>Clostridia</taxon>
        <taxon>Eubacteriales</taxon>
        <taxon>Peptococcaceae</taxon>
        <taxon>Desulfofundulus</taxon>
    </lineage>
</organism>
<dbReference type="EMBL" id="RBWE01000001">
    <property type="protein sequence ID" value="RKO65749.1"/>
    <property type="molecule type" value="Genomic_DNA"/>
</dbReference>
<dbReference type="Proteomes" id="UP000271256">
    <property type="component" value="Unassembled WGS sequence"/>
</dbReference>
<name>A0A494WRB6_9FIRM</name>
<dbReference type="OrthoDB" id="9766496at2"/>
<protein>
    <submittedName>
        <fullName evidence="2">Uncharacterized protein</fullName>
    </submittedName>
</protein>
<comment type="caution">
    <text evidence="2">The sequence shown here is derived from an EMBL/GenBank/DDBJ whole genome shotgun (WGS) entry which is preliminary data.</text>
</comment>
<evidence type="ECO:0000256" key="1">
    <source>
        <dbReference type="SAM" id="MobiDB-lite"/>
    </source>
</evidence>
<feature type="region of interest" description="Disordered" evidence="1">
    <location>
        <begin position="77"/>
        <end position="119"/>
    </location>
</feature>
<dbReference type="RefSeq" id="WP_121450219.1">
    <property type="nucleotide sequence ID" value="NZ_RBWE01000001.1"/>
</dbReference>
<evidence type="ECO:0000313" key="2">
    <source>
        <dbReference type="EMBL" id="RKO65749.1"/>
    </source>
</evidence>
<gene>
    <name evidence="2" type="ORF">D7024_01375</name>
</gene>
<feature type="region of interest" description="Disordered" evidence="1">
    <location>
        <begin position="35"/>
        <end position="56"/>
    </location>
</feature>
<evidence type="ECO:0000313" key="3">
    <source>
        <dbReference type="Proteomes" id="UP000271256"/>
    </source>
</evidence>